<feature type="transmembrane region" description="Helical" evidence="10">
    <location>
        <begin position="58"/>
        <end position="78"/>
    </location>
</feature>
<dbReference type="EMBL" id="JSWE01000055">
    <property type="protein sequence ID" value="KIE06033.1"/>
    <property type="molecule type" value="Genomic_DNA"/>
</dbReference>
<dbReference type="SUPFAM" id="SSF103481">
    <property type="entry name" value="Multidrug resistance efflux transporter EmrE"/>
    <property type="match status" value="1"/>
</dbReference>
<dbReference type="PANTHER" id="PTHR30561:SF0">
    <property type="entry name" value="GUANIDINIUM EXPORTER"/>
    <property type="match status" value="1"/>
</dbReference>
<organism evidence="11 12">
    <name type="scientific">Candidatus Jidaibacter acanthamoebae</name>
    <dbReference type="NCBI Taxonomy" id="86105"/>
    <lineage>
        <taxon>Bacteria</taxon>
        <taxon>Pseudomonadati</taxon>
        <taxon>Pseudomonadota</taxon>
        <taxon>Alphaproteobacteria</taxon>
        <taxon>Rickettsiales</taxon>
        <taxon>Candidatus Midichloriaceae</taxon>
        <taxon>Candidatus Jidaibacter</taxon>
    </lineage>
</organism>
<feature type="transmembrane region" description="Helical" evidence="10">
    <location>
        <begin position="84"/>
        <end position="102"/>
    </location>
</feature>
<evidence type="ECO:0000256" key="2">
    <source>
        <dbReference type="ARBA" id="ARBA00022448"/>
    </source>
</evidence>
<keyword evidence="2" id="KW-0813">Transport</keyword>
<name>A0A0C1QQ71_9RICK</name>
<reference evidence="11 12" key="1">
    <citation type="submission" date="2014-11" db="EMBL/GenBank/DDBJ databases">
        <title>A Rickettsiales Symbiont of Amoebae With Ancient Features.</title>
        <authorList>
            <person name="Schulz F."/>
            <person name="Martijn J."/>
            <person name="Wascher F."/>
            <person name="Kostanjsek R."/>
            <person name="Ettema T.J."/>
            <person name="Horn M."/>
        </authorList>
    </citation>
    <scope>NUCLEOTIDE SEQUENCE [LARGE SCALE GENOMIC DNA]</scope>
    <source>
        <strain evidence="11 12">UWC36</strain>
    </source>
</reference>
<keyword evidence="3" id="KW-1003">Cell membrane</keyword>
<evidence type="ECO:0000256" key="7">
    <source>
        <dbReference type="ARBA" id="ARBA00038151"/>
    </source>
</evidence>
<evidence type="ECO:0000256" key="1">
    <source>
        <dbReference type="ARBA" id="ARBA00004651"/>
    </source>
</evidence>
<dbReference type="Gene3D" id="1.10.3730.20">
    <property type="match status" value="1"/>
</dbReference>
<comment type="caution">
    <text evidence="11">The sequence shown here is derived from an EMBL/GenBank/DDBJ whole genome shotgun (WGS) entry which is preliminary data.</text>
</comment>
<proteinExistence type="inferred from homology"/>
<dbReference type="InterPro" id="IPR037185">
    <property type="entry name" value="EmrE-like"/>
</dbReference>
<dbReference type="OrthoDB" id="9808638at2"/>
<dbReference type="Pfam" id="PF00893">
    <property type="entry name" value="Multi_Drug_Res"/>
    <property type="match status" value="1"/>
</dbReference>
<evidence type="ECO:0000256" key="4">
    <source>
        <dbReference type="ARBA" id="ARBA00022692"/>
    </source>
</evidence>
<evidence type="ECO:0000256" key="9">
    <source>
        <dbReference type="RuleBase" id="RU003942"/>
    </source>
</evidence>
<dbReference type="FunFam" id="1.10.3730.20:FF:000001">
    <property type="entry name" value="Quaternary ammonium compound resistance transporter SugE"/>
    <property type="match status" value="1"/>
</dbReference>
<dbReference type="AlphaFoldDB" id="A0A0C1QQ71"/>
<evidence type="ECO:0000256" key="10">
    <source>
        <dbReference type="SAM" id="Phobius"/>
    </source>
</evidence>
<keyword evidence="6 10" id="KW-0472">Membrane</keyword>
<evidence type="ECO:0000256" key="8">
    <source>
        <dbReference type="ARBA" id="ARBA00039168"/>
    </source>
</evidence>
<evidence type="ECO:0000313" key="11">
    <source>
        <dbReference type="EMBL" id="KIE06033.1"/>
    </source>
</evidence>
<dbReference type="GO" id="GO:0022857">
    <property type="term" value="F:transmembrane transporter activity"/>
    <property type="evidence" value="ECO:0007669"/>
    <property type="project" value="InterPro"/>
</dbReference>
<keyword evidence="12" id="KW-1185">Reference proteome</keyword>
<keyword evidence="4 9" id="KW-0812">Transmembrane</keyword>
<evidence type="ECO:0000256" key="6">
    <source>
        <dbReference type="ARBA" id="ARBA00023136"/>
    </source>
</evidence>
<dbReference type="PATRIC" id="fig|86105.3.peg.220"/>
<dbReference type="GO" id="GO:0005886">
    <property type="term" value="C:plasma membrane"/>
    <property type="evidence" value="ECO:0007669"/>
    <property type="project" value="UniProtKB-SubCell"/>
</dbReference>
<comment type="subcellular location">
    <subcellularLocation>
        <location evidence="1 9">Cell membrane</location>
        <topology evidence="1 9">Multi-pass membrane protein</topology>
    </subcellularLocation>
</comment>
<dbReference type="InterPro" id="IPR000390">
    <property type="entry name" value="Small_drug/metabolite_transptr"/>
</dbReference>
<gene>
    <name evidence="11" type="primary">sugE_2</name>
    <name evidence="11" type="ORF">NF27_CD00090</name>
</gene>
<dbReference type="Proteomes" id="UP000031258">
    <property type="component" value="Unassembled WGS sequence"/>
</dbReference>
<keyword evidence="5 10" id="KW-1133">Transmembrane helix</keyword>
<sequence length="104" mass="11401">MPWMFLILAGIAEIAFAICLKFSNQFTRPIPTILFILFAAISFFLMTNAMKTIPMGTVYAVWTGIGAAGTIILSILFFNEPLSIARGIFLLLLLVSIVGLKLSE</sequence>
<dbReference type="PANTHER" id="PTHR30561">
    <property type="entry name" value="SMR FAMILY PROTON-DEPENDENT DRUG EFFLUX TRANSPORTER SUGE"/>
    <property type="match status" value="1"/>
</dbReference>
<protein>
    <recommendedName>
        <fullName evidence="8">Guanidinium exporter</fullName>
    </recommendedName>
</protein>
<feature type="transmembrane region" description="Helical" evidence="10">
    <location>
        <begin position="27"/>
        <end position="46"/>
    </location>
</feature>
<evidence type="ECO:0000256" key="3">
    <source>
        <dbReference type="ARBA" id="ARBA00022475"/>
    </source>
</evidence>
<evidence type="ECO:0000313" key="12">
    <source>
        <dbReference type="Proteomes" id="UP000031258"/>
    </source>
</evidence>
<comment type="similarity">
    <text evidence="7">Belongs to the drug/metabolite transporter (DMT) superfamily. Small multidrug resistance (SMR) (TC 2.A.7.1) family. Gdx/SugE subfamily.</text>
</comment>
<dbReference type="GO" id="GO:1990961">
    <property type="term" value="P:xenobiotic detoxification by transmembrane export across the plasma membrane"/>
    <property type="evidence" value="ECO:0007669"/>
    <property type="project" value="UniProtKB-ARBA"/>
</dbReference>
<evidence type="ECO:0000256" key="5">
    <source>
        <dbReference type="ARBA" id="ARBA00022989"/>
    </source>
</evidence>
<dbReference type="RefSeq" id="WP_039454973.1">
    <property type="nucleotide sequence ID" value="NZ_JSWE01000055.1"/>
</dbReference>
<accession>A0A0C1QQ71</accession>
<dbReference type="InterPro" id="IPR045324">
    <property type="entry name" value="Small_multidrug_res"/>
</dbReference>